<keyword evidence="4" id="KW-1185">Reference proteome</keyword>
<evidence type="ECO:0000256" key="2">
    <source>
        <dbReference type="SAM" id="Phobius"/>
    </source>
</evidence>
<dbReference type="Proteomes" id="UP000046392">
    <property type="component" value="Unplaced"/>
</dbReference>
<proteinExistence type="predicted"/>
<keyword evidence="2" id="KW-1133">Transmembrane helix</keyword>
<feature type="compositionally biased region" description="Low complexity" evidence="1">
    <location>
        <begin position="469"/>
        <end position="508"/>
    </location>
</feature>
<dbReference type="InterPro" id="IPR035940">
    <property type="entry name" value="CAP_sf"/>
</dbReference>
<feature type="compositionally biased region" description="Polar residues" evidence="1">
    <location>
        <begin position="425"/>
        <end position="445"/>
    </location>
</feature>
<protein>
    <submittedName>
        <fullName evidence="5">SCP domain-containing protein</fullName>
    </submittedName>
</protein>
<dbReference type="STRING" id="174720.A0A0N5BHQ6"/>
<feature type="domain" description="SCP" evidence="3">
    <location>
        <begin position="519"/>
        <end position="649"/>
    </location>
</feature>
<accession>A0A0N5BHQ6</accession>
<dbReference type="AlphaFoldDB" id="A0A0N5BHQ6"/>
<keyword evidence="2" id="KW-0812">Transmembrane</keyword>
<dbReference type="Gene3D" id="3.40.33.10">
    <property type="entry name" value="CAP"/>
    <property type="match status" value="2"/>
</dbReference>
<feature type="region of interest" description="Disordered" evidence="1">
    <location>
        <begin position="367"/>
        <end position="512"/>
    </location>
</feature>
<dbReference type="PANTHER" id="PTHR10334">
    <property type="entry name" value="CYSTEINE-RICH SECRETORY PROTEIN-RELATED"/>
    <property type="match status" value="1"/>
</dbReference>
<dbReference type="Pfam" id="PF00188">
    <property type="entry name" value="CAP"/>
    <property type="match status" value="2"/>
</dbReference>
<dbReference type="InterPro" id="IPR014044">
    <property type="entry name" value="CAP_dom"/>
</dbReference>
<evidence type="ECO:0000313" key="4">
    <source>
        <dbReference type="Proteomes" id="UP000046392"/>
    </source>
</evidence>
<name>A0A0N5BHQ6_STREA</name>
<dbReference type="SMART" id="SM00198">
    <property type="entry name" value="SCP"/>
    <property type="match status" value="2"/>
</dbReference>
<feature type="compositionally biased region" description="Pro residues" evidence="1">
    <location>
        <begin position="163"/>
        <end position="172"/>
    </location>
</feature>
<evidence type="ECO:0000256" key="1">
    <source>
        <dbReference type="SAM" id="MobiDB-lite"/>
    </source>
</evidence>
<keyword evidence="2" id="KW-0472">Membrane</keyword>
<feature type="compositionally biased region" description="Low complexity" evidence="1">
    <location>
        <begin position="91"/>
        <end position="114"/>
    </location>
</feature>
<reference evidence="5" key="1">
    <citation type="submission" date="2017-02" db="UniProtKB">
        <authorList>
            <consortium name="WormBaseParasite"/>
        </authorList>
    </citation>
    <scope>IDENTIFICATION</scope>
</reference>
<evidence type="ECO:0000259" key="3">
    <source>
        <dbReference type="SMART" id="SM00198"/>
    </source>
</evidence>
<dbReference type="InterPro" id="IPR001283">
    <property type="entry name" value="CRISP-related"/>
</dbReference>
<feature type="compositionally biased region" description="Low complexity" evidence="1">
    <location>
        <begin position="135"/>
        <end position="159"/>
    </location>
</feature>
<sequence>MYNFYINYYITIITLSILFFQYHALENNVENDDNALLNFIQNDLSSKNSINQDSLINSISENKNLRKRQASVKQESRKSVPKKTGKPIVTPKKPSIPIRKPSKPTAPKPSTGKPGVKRPPPKTTTRGPTTRRRSPTSTPKRPTGQLSRGTTRPTSKTTTQRPVAPPKKPAPIPIKSKKTSRPAATTRPSTTTRSPTTTKSPTTAITTTTSASTSTFKTTPKINLQPNANKKLEIIKEINDLREVHKAPKLKVDQELSDEAQRLTTDAILHSRNVRYDGDDGLLVYYYSQGQHDNPVDVWLAGYNVFKFENPEKDSKNYSDLTQILWADSKKIGCGIDKNREDNRYAIACLISPKGNKEGDWCETRAKKSVPKKISKPNVSPKKPPVQIRKPSKPTPPRPSTGKPGAKPLATRSTTRRPTTKGRLRTSSPKRSNGKPSISTTRPASKTTTKGPVKPTKKPASVTITSKITSRPPKTTATTRRSTTTITTKGSTTTKPLTTSASTSTSKTVPKKDLEPFADEKIDLIKQINDGREYFHAKKLEIDIGLSNEAQVLATSATDLEEEVKYKNNDGLLYYYSAQGKPTDAFDRWFAGIYDFKFEDPENNSDFYSNFTQIIWAGSKKIGCGISEYKNPKAILVVCLVSPKGNIPDHYKENIHRH</sequence>
<feature type="compositionally biased region" description="Basic residues" evidence="1">
    <location>
        <begin position="414"/>
        <end position="424"/>
    </location>
</feature>
<feature type="region of interest" description="Disordered" evidence="1">
    <location>
        <begin position="61"/>
        <end position="220"/>
    </location>
</feature>
<dbReference type="WBParaSite" id="SPAL_0000549300.1">
    <property type="protein sequence ID" value="SPAL_0000549300.1"/>
    <property type="gene ID" value="SPAL_0000549300"/>
</dbReference>
<feature type="compositionally biased region" description="Low complexity" evidence="1">
    <location>
        <begin position="181"/>
        <end position="220"/>
    </location>
</feature>
<organism evidence="4 5">
    <name type="scientific">Strongyloides papillosus</name>
    <name type="common">Intestinal threadworm</name>
    <dbReference type="NCBI Taxonomy" id="174720"/>
    <lineage>
        <taxon>Eukaryota</taxon>
        <taxon>Metazoa</taxon>
        <taxon>Ecdysozoa</taxon>
        <taxon>Nematoda</taxon>
        <taxon>Chromadorea</taxon>
        <taxon>Rhabditida</taxon>
        <taxon>Tylenchina</taxon>
        <taxon>Panagrolaimomorpha</taxon>
        <taxon>Strongyloidoidea</taxon>
        <taxon>Strongyloididae</taxon>
        <taxon>Strongyloides</taxon>
    </lineage>
</organism>
<feature type="transmembrane region" description="Helical" evidence="2">
    <location>
        <begin position="7"/>
        <end position="25"/>
    </location>
</feature>
<feature type="domain" description="SCP" evidence="3">
    <location>
        <begin position="229"/>
        <end position="359"/>
    </location>
</feature>
<dbReference type="SUPFAM" id="SSF55797">
    <property type="entry name" value="PR-1-like"/>
    <property type="match status" value="2"/>
</dbReference>
<evidence type="ECO:0000313" key="5">
    <source>
        <dbReference type="WBParaSite" id="SPAL_0000549300.1"/>
    </source>
</evidence>